<evidence type="ECO:0000259" key="3">
    <source>
        <dbReference type="Pfam" id="PF14338"/>
    </source>
</evidence>
<dbReference type="Gene3D" id="3.40.1350.10">
    <property type="match status" value="1"/>
</dbReference>
<dbReference type="GO" id="GO:0015666">
    <property type="term" value="F:restriction endodeoxyribonuclease activity"/>
    <property type="evidence" value="ECO:0007669"/>
    <property type="project" value="TreeGrafter"/>
</dbReference>
<evidence type="ECO:0000259" key="2">
    <source>
        <dbReference type="Pfam" id="PF04471"/>
    </source>
</evidence>
<dbReference type="InterPro" id="IPR011856">
    <property type="entry name" value="tRNA_endonuc-like_dom_sf"/>
</dbReference>
<proteinExistence type="predicted"/>
<dbReference type="InterPro" id="IPR025745">
    <property type="entry name" value="Mrr-like_N_dom"/>
</dbReference>
<protein>
    <submittedName>
        <fullName evidence="4">Restriction endonuclease</fullName>
    </submittedName>
</protein>
<dbReference type="SUPFAM" id="SSF52980">
    <property type="entry name" value="Restriction endonuclease-like"/>
    <property type="match status" value="1"/>
</dbReference>
<dbReference type="EMBL" id="BJUY01000007">
    <property type="protein sequence ID" value="GEK91236.1"/>
    <property type="molecule type" value="Genomic_DNA"/>
</dbReference>
<name>A0A511AT08_9LACT</name>
<evidence type="ECO:0000313" key="5">
    <source>
        <dbReference type="Proteomes" id="UP000321662"/>
    </source>
</evidence>
<keyword evidence="4" id="KW-0540">Nuclease</keyword>
<dbReference type="AlphaFoldDB" id="A0A511AT08"/>
<dbReference type="Pfam" id="PF14338">
    <property type="entry name" value="Mrr_N"/>
    <property type="match status" value="1"/>
</dbReference>
<feature type="domain" description="Restriction system protein Mrr-like N-terminal" evidence="3">
    <location>
        <begin position="18"/>
        <end position="104"/>
    </location>
</feature>
<dbReference type="InterPro" id="IPR011335">
    <property type="entry name" value="Restrct_endonuc-II-like"/>
</dbReference>
<dbReference type="RefSeq" id="WP_246116983.1">
    <property type="nucleotide sequence ID" value="NZ_BJUY01000007.1"/>
</dbReference>
<evidence type="ECO:0000313" key="4">
    <source>
        <dbReference type="EMBL" id="GEK91236.1"/>
    </source>
</evidence>
<dbReference type="PANTHER" id="PTHR30015:SF7">
    <property type="entry name" value="TYPE IV METHYL-DIRECTED RESTRICTION ENZYME ECOKMRR"/>
    <property type="match status" value="1"/>
</dbReference>
<dbReference type="Proteomes" id="UP000321662">
    <property type="component" value="Unassembled WGS sequence"/>
</dbReference>
<dbReference type="GO" id="GO:0003677">
    <property type="term" value="F:DNA binding"/>
    <property type="evidence" value="ECO:0007669"/>
    <property type="project" value="InterPro"/>
</dbReference>
<organism evidence="4 5">
    <name type="scientific">Alkalibacterium kapii</name>
    <dbReference type="NCBI Taxonomy" id="426704"/>
    <lineage>
        <taxon>Bacteria</taxon>
        <taxon>Bacillati</taxon>
        <taxon>Bacillota</taxon>
        <taxon>Bacilli</taxon>
        <taxon>Lactobacillales</taxon>
        <taxon>Carnobacteriaceae</taxon>
        <taxon>Alkalibacterium</taxon>
    </lineage>
</organism>
<accession>A0A511AT08</accession>
<gene>
    <name evidence="4" type="primary">mrr</name>
    <name evidence="4" type="ORF">AKA01nite_08580</name>
</gene>
<reference evidence="4 5" key="1">
    <citation type="submission" date="2019-07" db="EMBL/GenBank/DDBJ databases">
        <title>Whole genome shotgun sequence of Alkalibacterium kapii NBRC 103247.</title>
        <authorList>
            <person name="Hosoyama A."/>
            <person name="Uohara A."/>
            <person name="Ohji S."/>
            <person name="Ichikawa N."/>
        </authorList>
    </citation>
    <scope>NUCLEOTIDE SEQUENCE [LARGE SCALE GENOMIC DNA]</scope>
    <source>
        <strain evidence="4 5">NBRC 103247</strain>
    </source>
</reference>
<feature type="domain" description="Restriction endonuclease type IV Mrr" evidence="2">
    <location>
        <begin position="165"/>
        <end position="282"/>
    </location>
</feature>
<dbReference type="GO" id="GO:0009307">
    <property type="term" value="P:DNA restriction-modification system"/>
    <property type="evidence" value="ECO:0007669"/>
    <property type="project" value="InterPro"/>
</dbReference>
<evidence type="ECO:0000256" key="1">
    <source>
        <dbReference type="ARBA" id="ARBA00022801"/>
    </source>
</evidence>
<dbReference type="PANTHER" id="PTHR30015">
    <property type="entry name" value="MRR RESTRICTION SYSTEM PROTEIN"/>
    <property type="match status" value="1"/>
</dbReference>
<keyword evidence="5" id="KW-1185">Reference proteome</keyword>
<dbReference type="InterPro" id="IPR052906">
    <property type="entry name" value="Type_IV_Methyl-Rstrct_Enzyme"/>
</dbReference>
<keyword evidence="4" id="KW-0255">Endonuclease</keyword>
<keyword evidence="1" id="KW-0378">Hydrolase</keyword>
<sequence>MKPKIMKEYTTIERENLIMKAIIKSLLDLGGVADRKEIKRDIYDNSTLIPEDYIDFTRASKQTGAEYKPFSYQFNFAVKHLLLADYVRYPRRGEVELTEKGRKVDLETFDPVHDVRIVSQPAMDKNSGKTKSKNPLIEAKLENEIVENEDGVEEVWRDQLKTALKGMSPAKFEIFARGLINKMGIDLDKTIGMQNSADGGLDGFGYITADDFRTTRVALQAKRWEGKVGSPEIDKFRGAMDKYNAEYGVFITTSDYSRSATEASRIGTRVITLINGDDICDLVARYEFYVTPVTTYELKEFYYEEE</sequence>
<dbReference type="Pfam" id="PF04471">
    <property type="entry name" value="Mrr_cat"/>
    <property type="match status" value="1"/>
</dbReference>
<dbReference type="InterPro" id="IPR007560">
    <property type="entry name" value="Restrct_endonuc_IV_Mrr"/>
</dbReference>
<comment type="caution">
    <text evidence="4">The sequence shown here is derived from an EMBL/GenBank/DDBJ whole genome shotgun (WGS) entry which is preliminary data.</text>
</comment>